<evidence type="ECO:0000313" key="1">
    <source>
        <dbReference type="EMBL" id="ABX09254.1"/>
    </source>
</evidence>
<dbReference type="Proteomes" id="UP000000788">
    <property type="component" value="Chromosome"/>
</dbReference>
<dbReference type="HOGENOM" id="CLU_202660_0_0_3"/>
<accession>A9BBP2</accession>
<dbReference type="KEGG" id="pmj:P9211_13231"/>
<organism evidence="1 2">
    <name type="scientific">Prochlorococcus marinus (strain MIT 9211)</name>
    <dbReference type="NCBI Taxonomy" id="93059"/>
    <lineage>
        <taxon>Bacteria</taxon>
        <taxon>Bacillati</taxon>
        <taxon>Cyanobacteriota</taxon>
        <taxon>Cyanophyceae</taxon>
        <taxon>Synechococcales</taxon>
        <taxon>Prochlorococcaceae</taxon>
        <taxon>Prochlorococcus</taxon>
    </lineage>
</organism>
<proteinExistence type="predicted"/>
<dbReference type="eggNOG" id="ENOG502ZTXH">
    <property type="taxonomic scope" value="Bacteria"/>
</dbReference>
<name>A9BBP2_PROM4</name>
<gene>
    <name evidence="1" type="ordered locus">P9211_13231</name>
</gene>
<sequence length="57" mass="6843">MHMNSRSIAWVNTPVIMEAMLRYQENRLPRPMKLWLEKLLDINTSQKTNLVTNIKHH</sequence>
<evidence type="ECO:0000313" key="2">
    <source>
        <dbReference type="Proteomes" id="UP000000788"/>
    </source>
</evidence>
<dbReference type="EMBL" id="CP000878">
    <property type="protein sequence ID" value="ABX09254.1"/>
    <property type="molecule type" value="Genomic_DNA"/>
</dbReference>
<keyword evidence="2" id="KW-1185">Reference proteome</keyword>
<dbReference type="AlphaFoldDB" id="A9BBP2"/>
<protein>
    <submittedName>
        <fullName evidence="1">Uncharacterized protein</fullName>
    </submittedName>
</protein>
<reference evidence="1 2" key="1">
    <citation type="journal article" date="2007" name="PLoS Genet.">
        <title>Patterns and implications of gene gain and loss in the evolution of Prochlorococcus.</title>
        <authorList>
            <person name="Kettler G.C."/>
            <person name="Martiny A.C."/>
            <person name="Huang K."/>
            <person name="Zucker J."/>
            <person name="Coleman M.L."/>
            <person name="Rodrigue S."/>
            <person name="Chen F."/>
            <person name="Lapidus A."/>
            <person name="Ferriera S."/>
            <person name="Johnson J."/>
            <person name="Steglich C."/>
            <person name="Church G.M."/>
            <person name="Richardson P."/>
            <person name="Chisholm S.W."/>
        </authorList>
    </citation>
    <scope>NUCLEOTIDE SEQUENCE [LARGE SCALE GENOMIC DNA]</scope>
    <source>
        <strain evidence="2">MIT 9211</strain>
    </source>
</reference>